<dbReference type="AlphaFoldDB" id="H1VMI6"/>
<reference evidence="3" key="1">
    <citation type="journal article" date="2012" name="Nat. Genet.">
        <title>Lifestyle transitions in plant pathogenic Colletotrichum fungi deciphered by genome and transcriptome analyses.</title>
        <authorList>
            <person name="O'Connell R.J."/>
            <person name="Thon M.R."/>
            <person name="Hacquard S."/>
            <person name="Amyotte S.G."/>
            <person name="Kleemann J."/>
            <person name="Torres M.F."/>
            <person name="Damm U."/>
            <person name="Buiate E.A."/>
            <person name="Epstein L."/>
            <person name="Alkan N."/>
            <person name="Altmueller J."/>
            <person name="Alvarado-Balderrama L."/>
            <person name="Bauser C.A."/>
            <person name="Becker C."/>
            <person name="Birren B.W."/>
            <person name="Chen Z."/>
            <person name="Choi J."/>
            <person name="Crouch J.A."/>
            <person name="Duvick J.P."/>
            <person name="Farman M.A."/>
            <person name="Gan P."/>
            <person name="Heiman D."/>
            <person name="Henrissat B."/>
            <person name="Howard R.J."/>
            <person name="Kabbage M."/>
            <person name="Koch C."/>
            <person name="Kracher B."/>
            <person name="Kubo Y."/>
            <person name="Law A.D."/>
            <person name="Lebrun M.-H."/>
            <person name="Lee Y.-H."/>
            <person name="Miyara I."/>
            <person name="Moore N."/>
            <person name="Neumann U."/>
            <person name="Nordstroem K."/>
            <person name="Panaccione D.G."/>
            <person name="Panstruga R."/>
            <person name="Place M."/>
            <person name="Proctor R.H."/>
            <person name="Prusky D."/>
            <person name="Rech G."/>
            <person name="Reinhardt R."/>
            <person name="Rollins J.A."/>
            <person name="Rounsley S."/>
            <person name="Schardl C.L."/>
            <person name="Schwartz D.C."/>
            <person name="Shenoy N."/>
            <person name="Shirasu K."/>
            <person name="Sikhakolli U.R."/>
            <person name="Stueber K."/>
            <person name="Sukno S.A."/>
            <person name="Sweigard J.A."/>
            <person name="Takano Y."/>
            <person name="Takahara H."/>
            <person name="Trail F."/>
            <person name="van der Does H.C."/>
            <person name="Voll L.M."/>
            <person name="Will I."/>
            <person name="Young S."/>
            <person name="Zeng Q."/>
            <person name="Zhang J."/>
            <person name="Zhou S."/>
            <person name="Dickman M.B."/>
            <person name="Schulze-Lefert P."/>
            <person name="Ver Loren van Themaat E."/>
            <person name="Ma L.-J."/>
            <person name="Vaillancourt L.J."/>
        </authorList>
    </citation>
    <scope>NUCLEOTIDE SEQUENCE [LARGE SCALE GENOMIC DNA]</scope>
    <source>
        <strain evidence="3">IMI 349063</strain>
    </source>
</reference>
<sequence>LVFLSRRRGPFQRGSTLELNHPHPGRSRRNLDKACSSSPLVILLRLEPHP</sequence>
<protein>
    <submittedName>
        <fullName evidence="2">Uncharacterized protein</fullName>
    </submittedName>
</protein>
<feature type="region of interest" description="Disordered" evidence="1">
    <location>
        <begin position="1"/>
        <end position="32"/>
    </location>
</feature>
<dbReference type="EMBL" id="CACQ02004693">
    <property type="protein sequence ID" value="CCF41440.1"/>
    <property type="molecule type" value="Genomic_DNA"/>
</dbReference>
<organism evidence="2 3">
    <name type="scientific">Colletotrichum higginsianum (strain IMI 349063)</name>
    <name type="common">Crucifer anthracnose fungus</name>
    <dbReference type="NCBI Taxonomy" id="759273"/>
    <lineage>
        <taxon>Eukaryota</taxon>
        <taxon>Fungi</taxon>
        <taxon>Dikarya</taxon>
        <taxon>Ascomycota</taxon>
        <taxon>Pezizomycotina</taxon>
        <taxon>Sordariomycetes</taxon>
        <taxon>Hypocreomycetidae</taxon>
        <taxon>Glomerellales</taxon>
        <taxon>Glomerellaceae</taxon>
        <taxon>Colletotrichum</taxon>
        <taxon>Colletotrichum destructivum species complex</taxon>
    </lineage>
</organism>
<proteinExistence type="predicted"/>
<feature type="non-terminal residue" evidence="2">
    <location>
        <position position="50"/>
    </location>
</feature>
<accession>H1VMI6</accession>
<evidence type="ECO:0000313" key="3">
    <source>
        <dbReference type="Proteomes" id="UP000007174"/>
    </source>
</evidence>
<dbReference type="Proteomes" id="UP000007174">
    <property type="component" value="Unassembled WGS sequence"/>
</dbReference>
<dbReference type="HOGENOM" id="CLU_3147166_0_0_1"/>
<feature type="compositionally biased region" description="Basic residues" evidence="1">
    <location>
        <begin position="1"/>
        <end position="10"/>
    </location>
</feature>
<name>H1VMI6_COLHI</name>
<evidence type="ECO:0000256" key="1">
    <source>
        <dbReference type="SAM" id="MobiDB-lite"/>
    </source>
</evidence>
<evidence type="ECO:0000313" key="2">
    <source>
        <dbReference type="EMBL" id="CCF41440.1"/>
    </source>
</evidence>
<gene>
    <name evidence="2" type="ORF">CH063_11709</name>
</gene>
<feature type="non-terminal residue" evidence="2">
    <location>
        <position position="1"/>
    </location>
</feature>